<organism evidence="2 3">
    <name type="scientific">Pseudaquabacterium pictum</name>
    <dbReference type="NCBI Taxonomy" id="2315236"/>
    <lineage>
        <taxon>Bacteria</taxon>
        <taxon>Pseudomonadati</taxon>
        <taxon>Pseudomonadota</taxon>
        <taxon>Betaproteobacteria</taxon>
        <taxon>Burkholderiales</taxon>
        <taxon>Sphaerotilaceae</taxon>
        <taxon>Pseudaquabacterium</taxon>
    </lineage>
</organism>
<feature type="chain" id="PRO_5019782547" description="PEP-CTERM protein-sorting domain-containing protein" evidence="1">
    <location>
        <begin position="21"/>
        <end position="147"/>
    </location>
</feature>
<evidence type="ECO:0000256" key="1">
    <source>
        <dbReference type="SAM" id="SignalP"/>
    </source>
</evidence>
<reference evidence="3" key="1">
    <citation type="submission" date="2019-03" db="EMBL/GenBank/DDBJ databases">
        <title>Aquabacterium pictum sp.nov., the first bacteriochlorophyll a-containing freshwater bacterium in the genus Aquabacterium of the class Betaproteobacteria.</title>
        <authorList>
            <person name="Hirose S."/>
            <person name="Tank M."/>
            <person name="Hara E."/>
            <person name="Tamaki H."/>
            <person name="Takaichi S."/>
            <person name="Haruta S."/>
            <person name="Hanada S."/>
        </authorList>
    </citation>
    <scope>NUCLEOTIDE SEQUENCE [LARGE SCALE GENOMIC DNA]</scope>
    <source>
        <strain evidence="3">W35</strain>
    </source>
</reference>
<dbReference type="OrthoDB" id="251941at2"/>
<dbReference type="AlphaFoldDB" id="A0A480AUA8"/>
<gene>
    <name evidence="2" type="ORF">AQPW35_35310</name>
</gene>
<sequence length="147" mass="15165">MPPFKLLAVSALVCSGAAQALTLPPPLLVARDDVYLLDSLTLNIPAPGLLENDSGTQLLLSGDFNPGAGTLNRVVTDGGFVDRPAADVNGVATFRCVSVDEPGRFSDATVTINVGVVPEPAAWLLLLGGLPLLAHRAARATSAPSRR</sequence>
<evidence type="ECO:0000313" key="3">
    <source>
        <dbReference type="Proteomes" id="UP000301751"/>
    </source>
</evidence>
<proteinExistence type="predicted"/>
<evidence type="ECO:0008006" key="4">
    <source>
        <dbReference type="Google" id="ProtNLM"/>
    </source>
</evidence>
<dbReference type="Proteomes" id="UP000301751">
    <property type="component" value="Unassembled WGS sequence"/>
</dbReference>
<protein>
    <recommendedName>
        <fullName evidence="4">PEP-CTERM protein-sorting domain-containing protein</fullName>
    </recommendedName>
</protein>
<dbReference type="RefSeq" id="WP_137734176.1">
    <property type="nucleotide sequence ID" value="NZ_BJCL01000009.1"/>
</dbReference>
<feature type="signal peptide" evidence="1">
    <location>
        <begin position="1"/>
        <end position="20"/>
    </location>
</feature>
<comment type="caution">
    <text evidence="2">The sequence shown here is derived from an EMBL/GenBank/DDBJ whole genome shotgun (WGS) entry which is preliminary data.</text>
</comment>
<evidence type="ECO:0000313" key="2">
    <source>
        <dbReference type="EMBL" id="GCL64450.1"/>
    </source>
</evidence>
<keyword evidence="1" id="KW-0732">Signal</keyword>
<dbReference type="EMBL" id="BJCL01000009">
    <property type="protein sequence ID" value="GCL64450.1"/>
    <property type="molecule type" value="Genomic_DNA"/>
</dbReference>
<accession>A0A480AUA8</accession>
<name>A0A480AUA8_9BURK</name>
<keyword evidence="3" id="KW-1185">Reference proteome</keyword>